<dbReference type="EMBL" id="LR796201">
    <property type="protein sequence ID" value="CAB4126612.1"/>
    <property type="molecule type" value="Genomic_DNA"/>
</dbReference>
<dbReference type="EMBL" id="LR796149">
    <property type="protein sequence ID" value="CAB4121531.1"/>
    <property type="molecule type" value="Genomic_DNA"/>
</dbReference>
<sequence length="90" mass="10785">MVEYITEEVAKEYLSTFNDADIQDQRCKMNVEFSNFCQTFCEKNHHLFPEKNGMDIWLDLVSFFGFLMNGLKYNPDHQCTRLINYDELEK</sequence>
<dbReference type="EMBL" id="LR796264">
    <property type="protein sequence ID" value="CAB4132717.1"/>
    <property type="molecule type" value="Genomic_DNA"/>
</dbReference>
<evidence type="ECO:0000313" key="5">
    <source>
        <dbReference type="EMBL" id="CAB4199691.1"/>
    </source>
</evidence>
<organism evidence="3">
    <name type="scientific">uncultured Caudovirales phage</name>
    <dbReference type="NCBI Taxonomy" id="2100421"/>
    <lineage>
        <taxon>Viruses</taxon>
        <taxon>Duplodnaviria</taxon>
        <taxon>Heunggongvirae</taxon>
        <taxon>Uroviricota</taxon>
        <taxon>Caudoviricetes</taxon>
        <taxon>Peduoviridae</taxon>
        <taxon>Maltschvirus</taxon>
        <taxon>Maltschvirus maltsch</taxon>
    </lineage>
</organism>
<accession>A0A6J5LI18</accession>
<evidence type="ECO:0000313" key="1">
    <source>
        <dbReference type="EMBL" id="CAB4121531.1"/>
    </source>
</evidence>
<evidence type="ECO:0000313" key="3">
    <source>
        <dbReference type="EMBL" id="CAB4132717.1"/>
    </source>
</evidence>
<gene>
    <name evidence="5" type="ORF">UFOVP1357_8</name>
    <name evidence="1" type="ORF">UFOVP18_6</name>
    <name evidence="3" type="ORF">UFOVP258_57</name>
    <name evidence="4" type="ORF">UFOVP502_49</name>
    <name evidence="2" type="ORF">UFOVP82_8</name>
</gene>
<dbReference type="EMBL" id="LR796468">
    <property type="protein sequence ID" value="CAB4146625.1"/>
    <property type="molecule type" value="Genomic_DNA"/>
</dbReference>
<evidence type="ECO:0000313" key="2">
    <source>
        <dbReference type="EMBL" id="CAB4126612.1"/>
    </source>
</evidence>
<proteinExistence type="predicted"/>
<protein>
    <submittedName>
        <fullName evidence="3">Uncharacterized protein</fullName>
    </submittedName>
</protein>
<reference evidence="3" key="1">
    <citation type="submission" date="2020-04" db="EMBL/GenBank/DDBJ databases">
        <authorList>
            <person name="Chiriac C."/>
            <person name="Salcher M."/>
            <person name="Ghai R."/>
            <person name="Kavagutti S V."/>
        </authorList>
    </citation>
    <scope>NUCLEOTIDE SEQUENCE</scope>
</reference>
<dbReference type="EMBL" id="LR797304">
    <property type="protein sequence ID" value="CAB4199691.1"/>
    <property type="molecule type" value="Genomic_DNA"/>
</dbReference>
<evidence type="ECO:0000313" key="4">
    <source>
        <dbReference type="EMBL" id="CAB4146625.1"/>
    </source>
</evidence>
<name>A0A6J5LI18_9CAUD</name>